<dbReference type="EC" id="2.7.13.3" evidence="3"/>
<dbReference type="CDD" id="cd00082">
    <property type="entry name" value="HisKA"/>
    <property type="match status" value="1"/>
</dbReference>
<evidence type="ECO:0000259" key="4">
    <source>
        <dbReference type="SMART" id="SM00388"/>
    </source>
</evidence>
<dbReference type="GO" id="GO:0005886">
    <property type="term" value="C:plasma membrane"/>
    <property type="evidence" value="ECO:0007669"/>
    <property type="project" value="UniProtKB-SubCell"/>
</dbReference>
<evidence type="ECO:0000313" key="5">
    <source>
        <dbReference type="EMBL" id="SDL08743.1"/>
    </source>
</evidence>
<feature type="domain" description="Signal transduction histidine kinase dimerisation/phosphoacceptor" evidence="4">
    <location>
        <begin position="24"/>
        <end position="89"/>
    </location>
</feature>
<evidence type="ECO:0000313" key="6">
    <source>
        <dbReference type="Proteomes" id="UP000198683"/>
    </source>
</evidence>
<protein>
    <recommendedName>
        <fullName evidence="3">histidine kinase</fullName>
        <ecNumber evidence="3">2.7.13.3</ecNumber>
    </recommendedName>
</protein>
<organism evidence="5 6">
    <name type="scientific">Nonomuraea maritima</name>
    <dbReference type="NCBI Taxonomy" id="683260"/>
    <lineage>
        <taxon>Bacteria</taxon>
        <taxon>Bacillati</taxon>
        <taxon>Actinomycetota</taxon>
        <taxon>Actinomycetes</taxon>
        <taxon>Streptosporangiales</taxon>
        <taxon>Streptosporangiaceae</taxon>
        <taxon>Nonomuraea</taxon>
    </lineage>
</organism>
<evidence type="ECO:0000256" key="2">
    <source>
        <dbReference type="ARBA" id="ARBA00004236"/>
    </source>
</evidence>
<comment type="catalytic activity">
    <reaction evidence="1">
        <text>ATP + protein L-histidine = ADP + protein N-phospho-L-histidine.</text>
        <dbReference type="EC" id="2.7.13.3"/>
    </reaction>
</comment>
<dbReference type="STRING" id="683260.SAMN05421874_115122"/>
<dbReference type="GO" id="GO:0000155">
    <property type="term" value="F:phosphorelay sensor kinase activity"/>
    <property type="evidence" value="ECO:0007669"/>
    <property type="project" value="InterPro"/>
</dbReference>
<reference evidence="5 6" key="1">
    <citation type="submission" date="2016-10" db="EMBL/GenBank/DDBJ databases">
        <authorList>
            <person name="de Groot N.N."/>
        </authorList>
    </citation>
    <scope>NUCLEOTIDE SEQUENCE [LARGE SCALE GENOMIC DNA]</scope>
    <source>
        <strain evidence="5 6">CGMCC 4.5681</strain>
    </source>
</reference>
<dbReference type="Proteomes" id="UP000198683">
    <property type="component" value="Unassembled WGS sequence"/>
</dbReference>
<dbReference type="SUPFAM" id="SSF47384">
    <property type="entry name" value="Homodimeric domain of signal transducing histidine kinase"/>
    <property type="match status" value="1"/>
</dbReference>
<evidence type="ECO:0000256" key="1">
    <source>
        <dbReference type="ARBA" id="ARBA00000085"/>
    </source>
</evidence>
<keyword evidence="6" id="KW-1185">Reference proteome</keyword>
<comment type="subcellular location">
    <subcellularLocation>
        <location evidence="2">Cell membrane</location>
    </subcellularLocation>
</comment>
<dbReference type="RefSeq" id="WP_090769032.1">
    <property type="nucleotide sequence ID" value="NZ_FNFB01000015.1"/>
</dbReference>
<gene>
    <name evidence="5" type="ORF">SAMN05421874_115122</name>
</gene>
<sequence length="104" mass="11317">MHAITTHPGRTDEIAQRVAFVLEAQCRLAGDAAHALRTPLAALRTELEEARLHPEHIDLDSLLARTLSAVDRLQRVVEELRLLDAASAAGLAGCGERLRGHSPR</sequence>
<accession>A0A1G9H8J3</accession>
<evidence type="ECO:0000256" key="3">
    <source>
        <dbReference type="ARBA" id="ARBA00012438"/>
    </source>
</evidence>
<dbReference type="InterPro" id="IPR003661">
    <property type="entry name" value="HisK_dim/P_dom"/>
</dbReference>
<dbReference type="SMART" id="SM00388">
    <property type="entry name" value="HisKA"/>
    <property type="match status" value="1"/>
</dbReference>
<dbReference type="InterPro" id="IPR036097">
    <property type="entry name" value="HisK_dim/P_sf"/>
</dbReference>
<proteinExistence type="predicted"/>
<dbReference type="AlphaFoldDB" id="A0A1G9H8J3"/>
<keyword evidence="5" id="KW-0808">Transferase</keyword>
<name>A0A1G9H8J3_9ACTN</name>
<dbReference type="Pfam" id="PF00512">
    <property type="entry name" value="HisKA"/>
    <property type="match status" value="1"/>
</dbReference>
<dbReference type="EMBL" id="FNFB01000015">
    <property type="protein sequence ID" value="SDL08743.1"/>
    <property type="molecule type" value="Genomic_DNA"/>
</dbReference>
<keyword evidence="5" id="KW-0418">Kinase</keyword>
<dbReference type="Gene3D" id="1.10.287.130">
    <property type="match status" value="1"/>
</dbReference>